<keyword evidence="2" id="KW-1185">Reference proteome</keyword>
<dbReference type="EMBL" id="MDYQ01000115">
    <property type="protein sequence ID" value="PRP81885.1"/>
    <property type="molecule type" value="Genomic_DNA"/>
</dbReference>
<accession>A0A2P6ND86</accession>
<proteinExistence type="predicted"/>
<reference evidence="1 2" key="1">
    <citation type="journal article" date="2018" name="Genome Biol. Evol.">
        <title>Multiple Roots of Fruiting Body Formation in Amoebozoa.</title>
        <authorList>
            <person name="Hillmann F."/>
            <person name="Forbes G."/>
            <person name="Novohradska S."/>
            <person name="Ferling I."/>
            <person name="Riege K."/>
            <person name="Groth M."/>
            <person name="Westermann M."/>
            <person name="Marz M."/>
            <person name="Spaller T."/>
            <person name="Winckler T."/>
            <person name="Schaap P."/>
            <person name="Glockner G."/>
        </authorList>
    </citation>
    <scope>NUCLEOTIDE SEQUENCE [LARGE SCALE GENOMIC DNA]</scope>
    <source>
        <strain evidence="1 2">Jena</strain>
    </source>
</reference>
<name>A0A2P6ND86_9EUKA</name>
<dbReference type="AlphaFoldDB" id="A0A2P6ND86"/>
<dbReference type="Proteomes" id="UP000241769">
    <property type="component" value="Unassembled WGS sequence"/>
</dbReference>
<organism evidence="1 2">
    <name type="scientific">Planoprotostelium fungivorum</name>
    <dbReference type="NCBI Taxonomy" id="1890364"/>
    <lineage>
        <taxon>Eukaryota</taxon>
        <taxon>Amoebozoa</taxon>
        <taxon>Evosea</taxon>
        <taxon>Variosea</taxon>
        <taxon>Cavosteliida</taxon>
        <taxon>Cavosteliaceae</taxon>
        <taxon>Planoprotostelium</taxon>
    </lineage>
</organism>
<protein>
    <submittedName>
        <fullName evidence="1">Uncharacterized protein</fullName>
    </submittedName>
</protein>
<evidence type="ECO:0000313" key="1">
    <source>
        <dbReference type="EMBL" id="PRP81885.1"/>
    </source>
</evidence>
<dbReference type="InParanoid" id="A0A2P6ND86"/>
<gene>
    <name evidence="1" type="ORF">PROFUN_08749</name>
</gene>
<evidence type="ECO:0000313" key="2">
    <source>
        <dbReference type="Proteomes" id="UP000241769"/>
    </source>
</evidence>
<comment type="caution">
    <text evidence="1">The sequence shown here is derived from an EMBL/GenBank/DDBJ whole genome shotgun (WGS) entry which is preliminary data.</text>
</comment>
<sequence length="126" mass="14487">MKLNWAGTNPKEERQTARNEVHPHLIVGESHILRPHYHSEKSFSHVFRGTKMFSSEENGSQSSSIFHLQHTDTPLSAIKNPVHLDKIREYLQRKEVRFRGPSLSDVLVLIHISCVACKIQGHPFIK</sequence>